<accession>A0AC60QTX0</accession>
<comment type="caution">
    <text evidence="1">The sequence shown here is derived from an EMBL/GenBank/DDBJ whole genome shotgun (WGS) entry which is preliminary data.</text>
</comment>
<name>A0AC60QTX0_IXOPE</name>
<keyword evidence="2" id="KW-1185">Reference proteome</keyword>
<protein>
    <submittedName>
        <fullName evidence="1">Uncharacterized protein</fullName>
    </submittedName>
</protein>
<reference evidence="1 2" key="1">
    <citation type="journal article" date="2020" name="Cell">
        <title>Large-Scale Comparative Analyses of Tick Genomes Elucidate Their Genetic Diversity and Vector Capacities.</title>
        <authorList>
            <consortium name="Tick Genome and Microbiome Consortium (TIGMIC)"/>
            <person name="Jia N."/>
            <person name="Wang J."/>
            <person name="Shi W."/>
            <person name="Du L."/>
            <person name="Sun Y."/>
            <person name="Zhan W."/>
            <person name="Jiang J.F."/>
            <person name="Wang Q."/>
            <person name="Zhang B."/>
            <person name="Ji P."/>
            <person name="Bell-Sakyi L."/>
            <person name="Cui X.M."/>
            <person name="Yuan T.T."/>
            <person name="Jiang B.G."/>
            <person name="Yang W.F."/>
            <person name="Lam T.T."/>
            <person name="Chang Q.C."/>
            <person name="Ding S.J."/>
            <person name="Wang X.J."/>
            <person name="Zhu J.G."/>
            <person name="Ruan X.D."/>
            <person name="Zhao L."/>
            <person name="Wei J.T."/>
            <person name="Ye R.Z."/>
            <person name="Que T.C."/>
            <person name="Du C.H."/>
            <person name="Zhou Y.H."/>
            <person name="Cheng J.X."/>
            <person name="Dai P.F."/>
            <person name="Guo W.B."/>
            <person name="Han X.H."/>
            <person name="Huang E.J."/>
            <person name="Li L.F."/>
            <person name="Wei W."/>
            <person name="Gao Y.C."/>
            <person name="Liu J.Z."/>
            <person name="Shao H.Z."/>
            <person name="Wang X."/>
            <person name="Wang C.C."/>
            <person name="Yang T.C."/>
            <person name="Huo Q.B."/>
            <person name="Li W."/>
            <person name="Chen H.Y."/>
            <person name="Chen S.E."/>
            <person name="Zhou L.G."/>
            <person name="Ni X.B."/>
            <person name="Tian J.H."/>
            <person name="Sheng Y."/>
            <person name="Liu T."/>
            <person name="Pan Y.S."/>
            <person name="Xia L.Y."/>
            <person name="Li J."/>
            <person name="Zhao F."/>
            <person name="Cao W.C."/>
        </authorList>
    </citation>
    <scope>NUCLEOTIDE SEQUENCE [LARGE SCALE GENOMIC DNA]</scope>
    <source>
        <strain evidence="1">Iper-2018</strain>
    </source>
</reference>
<dbReference type="EMBL" id="JABSTQ010004767">
    <property type="protein sequence ID" value="KAG0441104.1"/>
    <property type="molecule type" value="Genomic_DNA"/>
</dbReference>
<proteinExistence type="predicted"/>
<gene>
    <name evidence="1" type="ORF">HPB47_016048</name>
</gene>
<organism evidence="1 2">
    <name type="scientific">Ixodes persulcatus</name>
    <name type="common">Taiga tick</name>
    <dbReference type="NCBI Taxonomy" id="34615"/>
    <lineage>
        <taxon>Eukaryota</taxon>
        <taxon>Metazoa</taxon>
        <taxon>Ecdysozoa</taxon>
        <taxon>Arthropoda</taxon>
        <taxon>Chelicerata</taxon>
        <taxon>Arachnida</taxon>
        <taxon>Acari</taxon>
        <taxon>Parasitiformes</taxon>
        <taxon>Ixodida</taxon>
        <taxon>Ixodoidea</taxon>
        <taxon>Ixodidae</taxon>
        <taxon>Ixodinae</taxon>
        <taxon>Ixodes</taxon>
    </lineage>
</organism>
<dbReference type="Proteomes" id="UP000805193">
    <property type="component" value="Unassembled WGS sequence"/>
</dbReference>
<evidence type="ECO:0000313" key="2">
    <source>
        <dbReference type="Proteomes" id="UP000805193"/>
    </source>
</evidence>
<sequence length="310" mass="35089">MCLPGDELATELPEFISLLNQVREKADLVSGAVRNLRTRAQTGELNTGKGLSFLEMKNHVMLCYLLDVTNVVWKKVTGRKISSDPCIRRLIEARTVLERVRPIDQKLKYQVDKLVRTATVGGINADDPLRFKANPAALRGNSGDEEANEESGQGSGRAEETGVRAYMPPKLAPTHYEGDLTEKERRERVLERAKKRALSSSVMRELRSDFYEGPVEIKVQPPGELGESCHRFRGSLEYEEDNMLRLQLTKKERNMAKQLGTMSNLKELTHFGDFSALDANTVDDLQPSKKKPKKVYKKKWGKKGFRKGKR</sequence>
<evidence type="ECO:0000313" key="1">
    <source>
        <dbReference type="EMBL" id="KAG0441104.1"/>
    </source>
</evidence>